<dbReference type="RefSeq" id="WP_051594990.1">
    <property type="nucleotide sequence ID" value="NZ_AWFA01000041.1"/>
</dbReference>
<gene>
    <name evidence="1" type="ORF">HY3_11980</name>
</gene>
<dbReference type="InterPro" id="IPR045584">
    <property type="entry name" value="Pilin-like"/>
</dbReference>
<dbReference type="STRING" id="1280941.HY2_15725"/>
<comment type="caution">
    <text evidence="1">The sequence shown here is derived from an EMBL/GenBank/DDBJ whole genome shotgun (WGS) entry which is preliminary data.</text>
</comment>
<dbReference type="PROSITE" id="PS00409">
    <property type="entry name" value="PROKAR_NTER_METHYL"/>
    <property type="match status" value="1"/>
</dbReference>
<reference evidence="1 2" key="1">
    <citation type="submission" date="2013-04" db="EMBL/GenBank/DDBJ databases">
        <title>Hyphomonas sp. T24B3 Genome Sequencing.</title>
        <authorList>
            <person name="Lai Q."/>
            <person name="Shao Z."/>
        </authorList>
    </citation>
    <scope>NUCLEOTIDE SEQUENCE [LARGE SCALE GENOMIC DNA]</scope>
    <source>
        <strain evidence="1 2">T24B3</strain>
    </source>
</reference>
<organism evidence="1 2">
    <name type="scientific">Hyphomonas pacifica</name>
    <dbReference type="NCBI Taxonomy" id="1280941"/>
    <lineage>
        <taxon>Bacteria</taxon>
        <taxon>Pseudomonadati</taxon>
        <taxon>Pseudomonadota</taxon>
        <taxon>Alphaproteobacteria</taxon>
        <taxon>Hyphomonadales</taxon>
        <taxon>Hyphomonadaceae</taxon>
        <taxon>Hyphomonas</taxon>
    </lineage>
</organism>
<accession>A0A062TV74</accession>
<dbReference type="SUPFAM" id="SSF54523">
    <property type="entry name" value="Pili subunits"/>
    <property type="match status" value="1"/>
</dbReference>
<dbReference type="Pfam" id="PF07963">
    <property type="entry name" value="N_methyl"/>
    <property type="match status" value="1"/>
</dbReference>
<proteinExistence type="predicted"/>
<evidence type="ECO:0000313" key="2">
    <source>
        <dbReference type="Proteomes" id="UP000249123"/>
    </source>
</evidence>
<dbReference type="Proteomes" id="UP000249123">
    <property type="component" value="Unassembled WGS sequence"/>
</dbReference>
<protein>
    <submittedName>
        <fullName evidence="1">Uncharacterized protein</fullName>
    </submittedName>
</protein>
<dbReference type="AlphaFoldDB" id="A0A062TV74"/>
<name>A0A062TV74_9PROT</name>
<dbReference type="Gene3D" id="3.55.40.10">
    <property type="entry name" value="minor pseudopilin epsh domain"/>
    <property type="match status" value="1"/>
</dbReference>
<dbReference type="eggNOG" id="COG4970">
    <property type="taxonomic scope" value="Bacteria"/>
</dbReference>
<dbReference type="EMBL" id="AWFB01000016">
    <property type="protein sequence ID" value="RAN33881.1"/>
    <property type="molecule type" value="Genomic_DNA"/>
</dbReference>
<sequence>MLCSSSSNSGMSLVEVLVALAILALASTAIVMTMPRRETRLDREVHRLEGIIERLSDEAIASGEVRGLRIEEDGYFVEVWRGGRWQALQEAYELPNPVELKLQHPAAQKPAKVWPDIIADETGFVTSMQLVIQDGTKKRVLVTDASGAVRVES</sequence>
<keyword evidence="2" id="KW-1185">Reference proteome</keyword>
<evidence type="ECO:0000313" key="1">
    <source>
        <dbReference type="EMBL" id="RAN33881.1"/>
    </source>
</evidence>
<dbReference type="NCBIfam" id="TIGR02532">
    <property type="entry name" value="IV_pilin_GFxxxE"/>
    <property type="match status" value="1"/>
</dbReference>
<dbReference type="OrthoDB" id="7618723at2"/>
<dbReference type="InterPro" id="IPR012902">
    <property type="entry name" value="N_methyl_site"/>
</dbReference>